<keyword evidence="3" id="KW-1185">Reference proteome</keyword>
<name>A0A917CZD5_9GAMM</name>
<accession>A0A917CZD5</accession>
<feature type="domain" description="VWFA" evidence="1">
    <location>
        <begin position="20"/>
        <end position="198"/>
    </location>
</feature>
<dbReference type="Pfam" id="PF13519">
    <property type="entry name" value="VWA_2"/>
    <property type="match status" value="1"/>
</dbReference>
<dbReference type="InterPro" id="IPR002035">
    <property type="entry name" value="VWF_A"/>
</dbReference>
<evidence type="ECO:0000313" key="2">
    <source>
        <dbReference type="EMBL" id="GGG03152.1"/>
    </source>
</evidence>
<proteinExistence type="predicted"/>
<dbReference type="Proteomes" id="UP000605253">
    <property type="component" value="Unassembled WGS sequence"/>
</dbReference>
<dbReference type="Gene3D" id="3.40.50.410">
    <property type="entry name" value="von Willebrand factor, type A domain"/>
    <property type="match status" value="1"/>
</dbReference>
<gene>
    <name evidence="2" type="ORF">GCM10011365_25420</name>
</gene>
<evidence type="ECO:0000313" key="3">
    <source>
        <dbReference type="Proteomes" id="UP000605253"/>
    </source>
</evidence>
<dbReference type="SMART" id="SM00327">
    <property type="entry name" value="VWA"/>
    <property type="match status" value="1"/>
</dbReference>
<dbReference type="InterPro" id="IPR036465">
    <property type="entry name" value="vWFA_dom_sf"/>
</dbReference>
<dbReference type="RefSeq" id="WP_188366147.1">
    <property type="nucleotide sequence ID" value="NZ_BAABJF010000025.1"/>
</dbReference>
<evidence type="ECO:0000259" key="1">
    <source>
        <dbReference type="PROSITE" id="PS50234"/>
    </source>
</evidence>
<dbReference type="AlphaFoldDB" id="A0A917CZD5"/>
<organism evidence="2 3">
    <name type="scientific">Marinicella pacifica</name>
    <dbReference type="NCBI Taxonomy" id="1171543"/>
    <lineage>
        <taxon>Bacteria</taxon>
        <taxon>Pseudomonadati</taxon>
        <taxon>Pseudomonadota</taxon>
        <taxon>Gammaproteobacteria</taxon>
        <taxon>Lysobacterales</taxon>
        <taxon>Marinicellaceae</taxon>
        <taxon>Marinicella</taxon>
    </lineage>
</organism>
<dbReference type="SUPFAM" id="SSF53300">
    <property type="entry name" value="vWA-like"/>
    <property type="match status" value="1"/>
</dbReference>
<reference evidence="2" key="1">
    <citation type="journal article" date="2014" name="Int. J. Syst. Evol. Microbiol.">
        <title>Complete genome sequence of Corynebacterium casei LMG S-19264T (=DSM 44701T), isolated from a smear-ripened cheese.</title>
        <authorList>
            <consortium name="US DOE Joint Genome Institute (JGI-PGF)"/>
            <person name="Walter F."/>
            <person name="Albersmeier A."/>
            <person name="Kalinowski J."/>
            <person name="Ruckert C."/>
        </authorList>
    </citation>
    <scope>NUCLEOTIDE SEQUENCE</scope>
    <source>
        <strain evidence="2">CGMCC 1.12181</strain>
    </source>
</reference>
<dbReference type="PROSITE" id="PS50234">
    <property type="entry name" value="VWFA"/>
    <property type="match status" value="1"/>
</dbReference>
<comment type="caution">
    <text evidence="2">The sequence shown here is derived from an EMBL/GenBank/DDBJ whole genome shotgun (WGS) entry which is preliminary data.</text>
</comment>
<dbReference type="EMBL" id="BMEO01000022">
    <property type="protein sequence ID" value="GGG03152.1"/>
    <property type="molecule type" value="Genomic_DNA"/>
</dbReference>
<sequence length="582" mass="63380">MKITTILFIMMSYGVHAKPDTMIVLDASGSMWGQIDGISKIDIARGALKQVSTNFSEDQQVGLMAYGHRRKGDCGDIELLLSPATNQADKIITTVNGLMPKGKTPLSAAVKQAADILKITENAAEIVLITDGLETCDLDPCATGEELAAMGIDFKAHVIGFGLDANEGKQVACLAESTGGLYVSAQNAGELDKALQQVMIEETSSEPTVELPSATVQAPRQPPVIGAQFEVNWQGPNNEHDYIDIVEQGETRTYGELAYIWAKDQSPSMIKAPTKPGNYALRYVWQGPSKRHVIAQVEFEVVDTDVRLSAPDSVNVGASFEVSWQGPGGERDYVDLVPADYTMTAGELSYFYADKTKESENTGTLTAPADAGDYKIRYVLQGSKDRQVLYSIPIQVKAVESSLSHDPQAGIGQQLKVQWTGPDSQGDYIDVVPENHDMTAGEISYFYTENNAPEADLTMPIEPGQYKIRYVMSAPKGRKVIVSSPLTVVDVPTSIHLDKNTAASGSELIVHWQGPGKKGDYIDLVPADYTATYGELSYFYTQSNPEQGVLRMPDQAGEYQVRYILQGNQKRVIKASVPLMVE</sequence>
<protein>
    <recommendedName>
        <fullName evidence="1">VWFA domain-containing protein</fullName>
    </recommendedName>
</protein>
<reference evidence="2" key="2">
    <citation type="submission" date="2020-09" db="EMBL/GenBank/DDBJ databases">
        <authorList>
            <person name="Sun Q."/>
            <person name="Zhou Y."/>
        </authorList>
    </citation>
    <scope>NUCLEOTIDE SEQUENCE</scope>
    <source>
        <strain evidence="2">CGMCC 1.12181</strain>
    </source>
</reference>